<gene>
    <name evidence="3" type="ORF">SAMN05443428_10590</name>
</gene>
<protein>
    <submittedName>
        <fullName evidence="3">Uncharacterized conserved protein YlxW, UPF0749 family</fullName>
    </submittedName>
</protein>
<proteinExistence type="inferred from homology"/>
<sequence>MKFNEGKALLLFTGILTGILLSAFIVNTTSKPAVILTYQQYQKYNREANELKAEIKGLYKDENDFENKLTNYYKSNQKNKSVTDTLKKELNEIKLFAGKSKVEGSGIMIVIDDRHDYVNNEEIMNYITHNSDLLRVVNELKNAGAEAISINEKRINDRTAITCEGPVIMVNGEYIVPPFEILAIGDPEALQYALSLPESYVSQIKDRGLYVKIVKKDKITINELTQKFTVRYIKKME</sequence>
<dbReference type="Pfam" id="PF05949">
    <property type="entry name" value="DUF881"/>
    <property type="match status" value="1"/>
</dbReference>
<dbReference type="InterPro" id="IPR010273">
    <property type="entry name" value="DUF881"/>
</dbReference>
<dbReference type="Proteomes" id="UP000190105">
    <property type="component" value="Unassembled WGS sequence"/>
</dbReference>
<dbReference type="EMBL" id="FUYH01000005">
    <property type="protein sequence ID" value="SKA83458.1"/>
    <property type="molecule type" value="Genomic_DNA"/>
</dbReference>
<dbReference type="PANTHER" id="PTHR37313">
    <property type="entry name" value="UPF0749 PROTEIN RV1825"/>
    <property type="match status" value="1"/>
</dbReference>
<evidence type="ECO:0000256" key="1">
    <source>
        <dbReference type="ARBA" id="ARBA00009108"/>
    </source>
</evidence>
<evidence type="ECO:0000313" key="4">
    <source>
        <dbReference type="Proteomes" id="UP000190105"/>
    </source>
</evidence>
<accession>A0A1T4X2S0</accession>
<evidence type="ECO:0000256" key="2">
    <source>
        <dbReference type="SAM" id="Coils"/>
    </source>
</evidence>
<feature type="coiled-coil region" evidence="2">
    <location>
        <begin position="34"/>
        <end position="68"/>
    </location>
</feature>
<dbReference type="STRING" id="1147123.SAMN05443428_10590"/>
<reference evidence="4" key="1">
    <citation type="submission" date="2017-02" db="EMBL/GenBank/DDBJ databases">
        <authorList>
            <person name="Varghese N."/>
            <person name="Submissions S."/>
        </authorList>
    </citation>
    <scope>NUCLEOTIDE SEQUENCE [LARGE SCALE GENOMIC DNA]</scope>
    <source>
        <strain evidence="4">USBA 833</strain>
    </source>
</reference>
<comment type="similarity">
    <text evidence="1">Belongs to the UPF0749 family.</text>
</comment>
<keyword evidence="4" id="KW-1185">Reference proteome</keyword>
<dbReference type="RefSeq" id="WP_078695910.1">
    <property type="nucleotide sequence ID" value="NZ_FUYH01000005.1"/>
</dbReference>
<dbReference type="PANTHER" id="PTHR37313:SF2">
    <property type="entry name" value="UPF0749 PROTEIN YLXX"/>
    <property type="match status" value="1"/>
</dbReference>
<evidence type="ECO:0000313" key="3">
    <source>
        <dbReference type="EMBL" id="SKA83458.1"/>
    </source>
</evidence>
<name>A0A1T4X2S0_9CLOT</name>
<dbReference type="AlphaFoldDB" id="A0A1T4X2S0"/>
<keyword evidence="2" id="KW-0175">Coiled coil</keyword>
<dbReference type="Gene3D" id="3.30.70.1880">
    <property type="entry name" value="Protein of unknown function DUF881"/>
    <property type="match status" value="1"/>
</dbReference>
<organism evidence="3 4">
    <name type="scientific">Caloramator quimbayensis</name>
    <dbReference type="NCBI Taxonomy" id="1147123"/>
    <lineage>
        <taxon>Bacteria</taxon>
        <taxon>Bacillati</taxon>
        <taxon>Bacillota</taxon>
        <taxon>Clostridia</taxon>
        <taxon>Eubacteriales</taxon>
        <taxon>Clostridiaceae</taxon>
        <taxon>Caloramator</taxon>
    </lineage>
</organism>
<dbReference type="OrthoDB" id="9776196at2"/>